<feature type="signal peptide" evidence="1">
    <location>
        <begin position="1"/>
        <end position="19"/>
    </location>
</feature>
<dbReference type="Proteomes" id="UP000243887">
    <property type="component" value="Unassembled WGS sequence"/>
</dbReference>
<protein>
    <recommendedName>
        <fullName evidence="4">Collagen triple helix repeat-containing protein</fullName>
    </recommendedName>
</protein>
<dbReference type="RefSeq" id="WP_090681375.1">
    <property type="nucleotide sequence ID" value="NZ_FORU01000021.1"/>
</dbReference>
<proteinExistence type="predicted"/>
<sequence>MKKRLLTVAFLMGAWGAYSQVGIGTISPNKSSQLEIVAKDKGVLIPQVPLKGLTDKTTIVNGNVSSLLVWNTSSVADVTPGYYYWMQNKWLRILDTDTLSDLDSNTTNSTLSVVGDQLVLTDSDGNKVSIALKSINLPTSLVNNGDGTYTYTSEDGTTSTINVPSDVINNFYDIINNGDVLQDLITVLGDTYVGGNVYYDGTKFTYVDQAGNSHIINFKDVVKANETITKLVNNNNGTYTYTNEAGDAVTIDVPADVINNFEDIITNTDVLKQLVKHLTNTTVGGNVFYDGDKFTYIDENNVVKNITFEEIIKANETLTILNYNEVTNVLTYKDEDGIDTVIDLNIGSITYDSSENRITYKDGNGQSTPLTLNQTSLVYDKATKVLTYTDSKGVAHAIDLGALVAAHETITTLVNNNDGTYTYTNEAGVAVKIDVPADVINNFEDIINEGDVQTILNEYIIKKVGGNVSYDGNDFYYVDNSGDLVKIDIIDKVVNNIKNEGDIYDEIINLIKNKSDVLLDNGNGTFTHTSVNGTPVTFDANTTSVTVADGVYTFLNGKGDIITTIDTNVDAFDVTYNNTISGLTSENVKDAIDELANTIGSSKGDLIVGGGIEFTGGKNGLAKLLSDAAIQIADGGVTASKIGDKAVIATKLDGGLGTEGRVGVANANGDVIYKSLDEVVKANETLTVLAYNNTLNQLTYTDEDSTPKVIDLNVGSISYSATDNAITYTDEKG</sequence>
<name>A0A1I3UYC6_9FLAO</name>
<keyword evidence="1" id="KW-0732">Signal</keyword>
<evidence type="ECO:0000256" key="1">
    <source>
        <dbReference type="SAM" id="SignalP"/>
    </source>
</evidence>
<feature type="non-terminal residue" evidence="2">
    <location>
        <position position="733"/>
    </location>
</feature>
<gene>
    <name evidence="2" type="ORF">SAMN04487893_1211</name>
</gene>
<keyword evidence="3" id="KW-1185">Reference proteome</keyword>
<organism evidence="2 3">
    <name type="scientific">Myroides guanonis</name>
    <dbReference type="NCBI Taxonomy" id="1150112"/>
    <lineage>
        <taxon>Bacteria</taxon>
        <taxon>Pseudomonadati</taxon>
        <taxon>Bacteroidota</taxon>
        <taxon>Flavobacteriia</taxon>
        <taxon>Flavobacteriales</taxon>
        <taxon>Flavobacteriaceae</taxon>
        <taxon>Myroides</taxon>
    </lineage>
</organism>
<reference evidence="3" key="1">
    <citation type="submission" date="2016-10" db="EMBL/GenBank/DDBJ databases">
        <authorList>
            <person name="Varghese N."/>
            <person name="Submissions S."/>
        </authorList>
    </citation>
    <scope>NUCLEOTIDE SEQUENCE [LARGE SCALE GENOMIC DNA]</scope>
    <source>
        <strain evidence="3">DSM 26542</strain>
    </source>
</reference>
<evidence type="ECO:0000313" key="3">
    <source>
        <dbReference type="Proteomes" id="UP000243887"/>
    </source>
</evidence>
<dbReference type="AlphaFoldDB" id="A0A1I3UYC6"/>
<dbReference type="OrthoDB" id="1247310at2"/>
<evidence type="ECO:0008006" key="4">
    <source>
        <dbReference type="Google" id="ProtNLM"/>
    </source>
</evidence>
<evidence type="ECO:0000313" key="2">
    <source>
        <dbReference type="EMBL" id="SFJ87900.1"/>
    </source>
</evidence>
<accession>A0A1I3UYC6</accession>
<feature type="chain" id="PRO_5017178162" description="Collagen triple helix repeat-containing protein" evidence="1">
    <location>
        <begin position="20"/>
        <end position="733"/>
    </location>
</feature>
<dbReference type="EMBL" id="FORU01000021">
    <property type="protein sequence ID" value="SFJ87900.1"/>
    <property type="molecule type" value="Genomic_DNA"/>
</dbReference>
<dbReference type="STRING" id="1150112.SAMN04487893_1211"/>